<organism evidence="1 2">
    <name type="scientific">Enhygromyxa salina</name>
    <dbReference type="NCBI Taxonomy" id="215803"/>
    <lineage>
        <taxon>Bacteria</taxon>
        <taxon>Pseudomonadati</taxon>
        <taxon>Myxococcota</taxon>
        <taxon>Polyangia</taxon>
        <taxon>Nannocystales</taxon>
        <taxon>Nannocystaceae</taxon>
        <taxon>Enhygromyxa</taxon>
    </lineage>
</organism>
<dbReference type="AlphaFoldDB" id="A0A2S9YHV0"/>
<keyword evidence="2" id="KW-1185">Reference proteome</keyword>
<dbReference type="Proteomes" id="UP000237968">
    <property type="component" value="Unassembled WGS sequence"/>
</dbReference>
<evidence type="ECO:0000313" key="1">
    <source>
        <dbReference type="EMBL" id="PRQ04684.1"/>
    </source>
</evidence>
<protein>
    <submittedName>
        <fullName evidence="1">Uncharacterized protein</fullName>
    </submittedName>
</protein>
<evidence type="ECO:0000313" key="2">
    <source>
        <dbReference type="Proteomes" id="UP000237968"/>
    </source>
</evidence>
<accession>A0A2S9YHV0</accession>
<sequence>MTLAACKMKDKGKASSSLKKVTLIRRKAIKKNCKAIGVSL</sequence>
<name>A0A2S9YHV0_9BACT</name>
<comment type="caution">
    <text evidence="1">The sequence shown here is derived from an EMBL/GenBank/DDBJ whole genome shotgun (WGS) entry which is preliminary data.</text>
</comment>
<reference evidence="1 2" key="1">
    <citation type="submission" date="2018-03" db="EMBL/GenBank/DDBJ databases">
        <title>Draft Genome Sequences of the Obligatory Marine Myxobacteria Enhygromyxa salina SWB005.</title>
        <authorList>
            <person name="Poehlein A."/>
            <person name="Moghaddam J.A."/>
            <person name="Harms H."/>
            <person name="Alanjari M."/>
            <person name="Koenig G.M."/>
            <person name="Daniel R."/>
            <person name="Schaeberle T.F."/>
        </authorList>
    </citation>
    <scope>NUCLEOTIDE SEQUENCE [LARGE SCALE GENOMIC DNA]</scope>
    <source>
        <strain evidence="1 2">SWB005</strain>
    </source>
</reference>
<proteinExistence type="predicted"/>
<dbReference type="EMBL" id="PVNK01000029">
    <property type="protein sequence ID" value="PRQ04684.1"/>
    <property type="molecule type" value="Genomic_DNA"/>
</dbReference>
<gene>
    <name evidence="1" type="ORF">ENSA5_05720</name>
</gene>